<reference evidence="2 3" key="1">
    <citation type="submission" date="2021-03" db="EMBL/GenBank/DDBJ databases">
        <title>Genomic Encyclopedia of Type Strains, Phase IV (KMG-IV): sequencing the most valuable type-strain genomes for metagenomic binning, comparative biology and taxonomic classification.</title>
        <authorList>
            <person name="Goeker M."/>
        </authorList>
    </citation>
    <scope>NUCLEOTIDE SEQUENCE [LARGE SCALE GENOMIC DNA]</scope>
    <source>
        <strain evidence="2 3">DSM 41954</strain>
    </source>
</reference>
<feature type="compositionally biased region" description="Basic residues" evidence="1">
    <location>
        <begin position="805"/>
        <end position="821"/>
    </location>
</feature>
<evidence type="ECO:0000313" key="2">
    <source>
        <dbReference type="EMBL" id="MBP2068739.1"/>
    </source>
</evidence>
<name>A0ABS4N9R1_9ACTN</name>
<feature type="region of interest" description="Disordered" evidence="1">
    <location>
        <begin position="798"/>
        <end position="821"/>
    </location>
</feature>
<dbReference type="Proteomes" id="UP000756710">
    <property type="component" value="Unassembled WGS sequence"/>
</dbReference>
<feature type="compositionally biased region" description="Basic residues" evidence="1">
    <location>
        <begin position="1"/>
        <end position="18"/>
    </location>
</feature>
<gene>
    <name evidence="2" type="ORF">J2Z30_009821</name>
</gene>
<feature type="region of interest" description="Disordered" evidence="1">
    <location>
        <begin position="1"/>
        <end position="26"/>
    </location>
</feature>
<evidence type="ECO:0008006" key="4">
    <source>
        <dbReference type="Google" id="ProtNLM"/>
    </source>
</evidence>
<dbReference type="RefSeq" id="WP_245389348.1">
    <property type="nucleotide sequence ID" value="NZ_BAABDR010000091.1"/>
</dbReference>
<accession>A0ABS4N9R1</accession>
<sequence>MSSRSKRRNARHKRKRRVGSATPTFDPHAQVMADSMAALTALMATVASDDPAAKVEAAFDEAVEEFVAKLRRFDAIRLIEVARQAFLPWAPEGEIPVTAEADAAYLELLALVALAARQGTATADARAVEFQQMSHFVSEAKDELGKILHLAQLRSFAAVDPSDKLALVSLLIRGSEVWLRNSSYPEMVKTTNLALLGGNPSVRAALNDQLGFDATDALAVLDACHHLQHAGLNDRLEAMGDAVLGAMAATEKGQADDRLMDLARSSLMSMFEPGAEHATVAIDDIVAHTGIAMERVRAVVERFRLDLGTADPADVIDAFTTGKNPMRTRPLIVGDSGRLMLPHPVLSVFAVRENLEEHLKTSQPAWDRYAKHRGNLLESRTRDALARVLPGGRFRDAFEYYLPANDREADTADPAKYTKRVEGDHLIVLDEVAVIVEDKAVALSAASRGGKTKRIRTDLTGIITKAAEQSGRMRDVIQRDGGLRIEDEGWVDLSQICEIHTIAVSLDDLSTVLTATAELVRAGLLSPDNIPWTVSLHDLELITELVARPAEFLLYLRRRRNPDVTVMFRAADELDLFLYFFEKGLWVEPDPAQVCAAFSFLPEPTTAELRRYRAQNPVFLTSRTDALDQWFYAKQRADTGPESVPKPAMVPSPLASLIDELQSRKVTGWLSIGATLLSLATSVQHKFARHGDQLLNHPDPHGRGRSMTVPVTASVDPAEGWLFVWATRPAGQAPEDAKKTFRDYVRAKKYQLGLQRGVLFLYDEPTRDLIGPFYDGYTGPLDATLTATLQSLQPASNLQRAIHPNAKRPPRGAKSTPKRKR</sequence>
<dbReference type="EMBL" id="JAGGLR010000050">
    <property type="protein sequence ID" value="MBP2068739.1"/>
    <property type="molecule type" value="Genomic_DNA"/>
</dbReference>
<evidence type="ECO:0000313" key="3">
    <source>
        <dbReference type="Proteomes" id="UP000756710"/>
    </source>
</evidence>
<organism evidence="2 3">
    <name type="scientific">Streptomyces iranensis</name>
    <dbReference type="NCBI Taxonomy" id="576784"/>
    <lineage>
        <taxon>Bacteria</taxon>
        <taxon>Bacillati</taxon>
        <taxon>Actinomycetota</taxon>
        <taxon>Actinomycetes</taxon>
        <taxon>Kitasatosporales</taxon>
        <taxon>Streptomycetaceae</taxon>
        <taxon>Streptomyces</taxon>
        <taxon>Streptomyces violaceusniger group</taxon>
    </lineage>
</organism>
<evidence type="ECO:0000256" key="1">
    <source>
        <dbReference type="SAM" id="MobiDB-lite"/>
    </source>
</evidence>
<protein>
    <recommendedName>
        <fullName evidence="4">Preprotein translocase subunit SecA</fullName>
    </recommendedName>
</protein>
<comment type="caution">
    <text evidence="2">The sequence shown here is derived from an EMBL/GenBank/DDBJ whole genome shotgun (WGS) entry which is preliminary data.</text>
</comment>
<keyword evidence="3" id="KW-1185">Reference proteome</keyword>
<proteinExistence type="predicted"/>